<evidence type="ECO:0000313" key="5">
    <source>
        <dbReference type="EMBL" id="OUC41425.1"/>
    </source>
</evidence>
<dbReference type="SUPFAM" id="SSF56235">
    <property type="entry name" value="N-terminal nucleophile aminohydrolases (Ntn hydrolases)"/>
    <property type="match status" value="1"/>
</dbReference>
<name>A0A1Y3E8Q9_9BILA</name>
<comment type="subcellular location">
    <subcellularLocation>
        <location evidence="1">Nucleus</location>
    </subcellularLocation>
</comment>
<dbReference type="PROSITE" id="PS51476">
    <property type="entry name" value="PROTEASOME_BETA_2"/>
    <property type="match status" value="1"/>
</dbReference>
<evidence type="ECO:0000256" key="1">
    <source>
        <dbReference type="ARBA" id="ARBA00004123"/>
    </source>
</evidence>
<comment type="subunit">
    <text evidence="4">The 26S proteasome consists of a 20S proteasome core and two 19S regulatory subunits. The 20S proteasome core is composed of 28 subunits that are arranged in four stacked rings, resulting in a barrel-shaped structure. The two end rings are each formed by seven alpha subunits, and the two central rings are each formed by seven beta subunits. The catalytic chamber with the active sites is on the inside of the barrel.</text>
</comment>
<sequence>MHLNKRNKSQHGNTVLTSQYIEKKASLKHEHLIYFNLWNFVINLLTILQWNRTCAGIAGKDFVILSGDTRLSASSMVVMSRTAPKVYRLTPKVYMTGTGFQGDMIQLVKVLRTRIQQYLFTFNEYMDIHAAAQLLSRTLYFRRFFPYYVGAIIGGIDRDGRGVLYSYDPVGTIEELPYSAQGEGSYLIEPFFDNQIGWKTQPEQTKQPLSKERAQQLMHDAFISTIEREKSTGDAVQMVVLHGDRVEEHILKMRTD</sequence>
<comment type="caution">
    <text evidence="5">The sequence shown here is derived from an EMBL/GenBank/DDBJ whole genome shotgun (WGS) entry which is preliminary data.</text>
</comment>
<dbReference type="InterPro" id="IPR001353">
    <property type="entry name" value="Proteasome_sua/b"/>
</dbReference>
<proteinExistence type="predicted"/>
<dbReference type="GO" id="GO:0005634">
    <property type="term" value="C:nucleus"/>
    <property type="evidence" value="ECO:0007669"/>
    <property type="project" value="UniProtKB-SubCell"/>
</dbReference>
<evidence type="ECO:0000256" key="2">
    <source>
        <dbReference type="ARBA" id="ARBA00022490"/>
    </source>
</evidence>
<evidence type="ECO:0000313" key="6">
    <source>
        <dbReference type="Proteomes" id="UP000243006"/>
    </source>
</evidence>
<keyword evidence="2" id="KW-0963">Cytoplasm</keyword>
<dbReference type="PANTHER" id="PTHR32194">
    <property type="entry name" value="METALLOPROTEASE TLDD"/>
    <property type="match status" value="1"/>
</dbReference>
<evidence type="ECO:0000256" key="4">
    <source>
        <dbReference type="ARBA" id="ARBA00026071"/>
    </source>
</evidence>
<reference evidence="5 6" key="1">
    <citation type="submission" date="2015-04" db="EMBL/GenBank/DDBJ databases">
        <title>Draft genome of the roundworm Trichinella nativa.</title>
        <authorList>
            <person name="Mitreva M."/>
        </authorList>
    </citation>
    <scope>NUCLEOTIDE SEQUENCE [LARGE SCALE GENOMIC DNA]</scope>
    <source>
        <strain evidence="5 6">ISS45</strain>
    </source>
</reference>
<dbReference type="EMBL" id="LVZM01021412">
    <property type="protein sequence ID" value="OUC41425.1"/>
    <property type="molecule type" value="Genomic_DNA"/>
</dbReference>
<dbReference type="GO" id="GO:0051603">
    <property type="term" value="P:proteolysis involved in protein catabolic process"/>
    <property type="evidence" value="ECO:0007669"/>
    <property type="project" value="InterPro"/>
</dbReference>
<dbReference type="AlphaFoldDB" id="A0A1Y3E8Q9"/>
<gene>
    <name evidence="5" type="ORF">D917_03384</name>
</gene>
<evidence type="ECO:0000256" key="3">
    <source>
        <dbReference type="ARBA" id="ARBA00022942"/>
    </source>
</evidence>
<dbReference type="Pfam" id="PF00227">
    <property type="entry name" value="Proteasome"/>
    <property type="match status" value="1"/>
</dbReference>
<protein>
    <submittedName>
        <fullName evidence="5">Peptidase, T1 family</fullName>
    </submittedName>
</protein>
<keyword evidence="3" id="KW-0647">Proteasome</keyword>
<dbReference type="PANTHER" id="PTHR32194:SF2">
    <property type="entry name" value="PROTEASOME SUBUNIT BETA TYPE-1"/>
    <property type="match status" value="1"/>
</dbReference>
<dbReference type="InterPro" id="IPR023333">
    <property type="entry name" value="Proteasome_suB-type"/>
</dbReference>
<organism evidence="5 6">
    <name type="scientific">Trichinella nativa</name>
    <dbReference type="NCBI Taxonomy" id="6335"/>
    <lineage>
        <taxon>Eukaryota</taxon>
        <taxon>Metazoa</taxon>
        <taxon>Ecdysozoa</taxon>
        <taxon>Nematoda</taxon>
        <taxon>Enoplea</taxon>
        <taxon>Dorylaimia</taxon>
        <taxon>Trichinellida</taxon>
        <taxon>Trichinellidae</taxon>
        <taxon>Trichinella</taxon>
    </lineage>
</organism>
<dbReference type="InterPro" id="IPR029055">
    <property type="entry name" value="Ntn_hydrolases_N"/>
</dbReference>
<accession>A0A1Y3E8Q9</accession>
<dbReference type="Proteomes" id="UP000243006">
    <property type="component" value="Unassembled WGS sequence"/>
</dbReference>
<dbReference type="GO" id="GO:0005839">
    <property type="term" value="C:proteasome core complex"/>
    <property type="evidence" value="ECO:0007669"/>
    <property type="project" value="InterPro"/>
</dbReference>
<dbReference type="GO" id="GO:0005737">
    <property type="term" value="C:cytoplasm"/>
    <property type="evidence" value="ECO:0007669"/>
    <property type="project" value="TreeGrafter"/>
</dbReference>
<dbReference type="Gene3D" id="3.60.20.10">
    <property type="entry name" value="Glutamine Phosphoribosylpyrophosphate, subunit 1, domain 1"/>
    <property type="match status" value="1"/>
</dbReference>